<keyword evidence="3" id="KW-1003">Cell membrane</keyword>
<comment type="catalytic activity">
    <reaction evidence="14">
        <text>Ca(2+)(in) = Ca(2+)(out)</text>
        <dbReference type="Rhea" id="RHEA:29671"/>
        <dbReference type="ChEBI" id="CHEBI:29108"/>
    </reaction>
</comment>
<evidence type="ECO:0000256" key="6">
    <source>
        <dbReference type="ARBA" id="ARBA00022692"/>
    </source>
</evidence>
<dbReference type="AlphaFoldDB" id="A0A3B4ZN94"/>
<evidence type="ECO:0000313" key="18">
    <source>
        <dbReference type="Ensembl" id="ENSSPAP00000007714.1"/>
    </source>
</evidence>
<proteinExistence type="predicted"/>
<dbReference type="STRING" id="144197.ENSSPAP00000007714"/>
<evidence type="ECO:0000256" key="9">
    <source>
        <dbReference type="ARBA" id="ARBA00022989"/>
    </source>
</evidence>
<evidence type="ECO:0000256" key="8">
    <source>
        <dbReference type="ARBA" id="ARBA00022837"/>
    </source>
</evidence>
<keyword evidence="8" id="KW-0106">Calcium</keyword>
<dbReference type="Pfam" id="PF00520">
    <property type="entry name" value="Ion_trans"/>
    <property type="match status" value="1"/>
</dbReference>
<feature type="repeat" description="ANK" evidence="15">
    <location>
        <begin position="131"/>
        <end position="163"/>
    </location>
</feature>
<keyword evidence="11" id="KW-0406">Ion transport</keyword>
<keyword evidence="13" id="KW-0407">Ion channel</keyword>
<keyword evidence="4" id="KW-0109">Calcium transport</keyword>
<feature type="transmembrane region" description="Helical" evidence="16">
    <location>
        <begin position="50"/>
        <end position="72"/>
    </location>
</feature>
<dbReference type="GO" id="GO:0005886">
    <property type="term" value="C:plasma membrane"/>
    <property type="evidence" value="ECO:0007669"/>
    <property type="project" value="UniProtKB-SubCell"/>
</dbReference>
<dbReference type="InterPro" id="IPR024862">
    <property type="entry name" value="TRPV"/>
</dbReference>
<dbReference type="InterPro" id="IPR036770">
    <property type="entry name" value="Ankyrin_rpt-contain_sf"/>
</dbReference>
<keyword evidence="10 15" id="KW-0040">ANK repeat</keyword>
<sequence>MLLLHLSVSTCLSCNRLGAWLLLLLNFLFNISWTTVAISVSVRRDSPDRYVLPQVISNICLFVVCCCVLLCVDCVQVDLQFLDEVISGGADPNSSDRFGQTVLHEISRAWSVDVMRFFLGRGSDLLRPDQFGVTALHVAAALDYQDMVQFLLDQKADLEARTRLDQQTPLHYAAKNDAVGSIRLLLQAGAAISCTDYKLRTPLQLAANLGRSEAARLLLELGADAGMKDADGQLCITALIGQMSPMAQLALTQFTVTDRITRQQYFYLNLLEPEPQPEPPEDHLQGNTLTTATIISTVVIITAATAGLLPVVLSIHYVHLVDVLRPSARLHTISLRLFSITVIFLWLRLMKHVRAFRLMGPFIVMLGNIVDDVMRFLFLYAEIFIPYACSFWIIFGGQIPSMQSVSGLLYSLYRITLVDEYEYAAMVTVDDVMAPLLCGTFLAASSILCVNLLIALLSDTFQRSEIHDNSKANAVMQQAAVILQVEDSMPLLRYFYDDRFVSNRCSPLVAACDDDITTFPRYHDEMGRITMEIKVSLKEIKWFEVILMVTCLSVLQDTLDRFLVLQRDAETLRVWLKGDPEQNLDQVRISYHGDLAPQHQLPWRPSRFKERHLCDTKNSDFRLSIIHPSSLHLNPHQGHGGAYPSCFRVKGENTLDRALVYHRARLYI</sequence>
<evidence type="ECO:0000256" key="14">
    <source>
        <dbReference type="ARBA" id="ARBA00036634"/>
    </source>
</evidence>
<evidence type="ECO:0000256" key="13">
    <source>
        <dbReference type="ARBA" id="ARBA00023303"/>
    </source>
</evidence>
<dbReference type="InterPro" id="IPR002110">
    <property type="entry name" value="Ankyrin_rpt"/>
</dbReference>
<dbReference type="GeneTree" id="ENSGT00910000144630"/>
<evidence type="ECO:0000256" key="11">
    <source>
        <dbReference type="ARBA" id="ARBA00023065"/>
    </source>
</evidence>
<dbReference type="PROSITE" id="PS50088">
    <property type="entry name" value="ANK_REPEAT"/>
    <property type="match status" value="3"/>
</dbReference>
<feature type="transmembrane region" description="Helical" evidence="16">
    <location>
        <begin position="20"/>
        <end position="38"/>
    </location>
</feature>
<feature type="domain" description="Ion transport" evidence="17">
    <location>
        <begin position="313"/>
        <end position="464"/>
    </location>
</feature>
<evidence type="ECO:0000256" key="5">
    <source>
        <dbReference type="ARBA" id="ARBA00022673"/>
    </source>
</evidence>
<dbReference type="Gene3D" id="1.25.40.20">
    <property type="entry name" value="Ankyrin repeat-containing domain"/>
    <property type="match status" value="1"/>
</dbReference>
<name>A0A3B4ZN94_9TELE</name>
<feature type="transmembrane region" description="Helical" evidence="16">
    <location>
        <begin position="377"/>
        <end position="395"/>
    </location>
</feature>
<feature type="transmembrane region" description="Helical" evidence="16">
    <location>
        <begin position="432"/>
        <end position="457"/>
    </location>
</feature>
<feature type="repeat" description="ANK" evidence="15">
    <location>
        <begin position="165"/>
        <end position="197"/>
    </location>
</feature>
<dbReference type="PROSITE" id="PS50297">
    <property type="entry name" value="ANK_REP_REGION"/>
    <property type="match status" value="3"/>
</dbReference>
<evidence type="ECO:0000256" key="1">
    <source>
        <dbReference type="ARBA" id="ARBA00004651"/>
    </source>
</evidence>
<dbReference type="PANTHER" id="PTHR10582">
    <property type="entry name" value="TRANSIENT RECEPTOR POTENTIAL ION CHANNEL PROTEIN"/>
    <property type="match status" value="1"/>
</dbReference>
<evidence type="ECO:0000256" key="15">
    <source>
        <dbReference type="PROSITE-ProRule" id="PRU00023"/>
    </source>
</evidence>
<evidence type="ECO:0000259" key="17">
    <source>
        <dbReference type="Pfam" id="PF00520"/>
    </source>
</evidence>
<evidence type="ECO:0000256" key="3">
    <source>
        <dbReference type="ARBA" id="ARBA00022475"/>
    </source>
</evidence>
<feature type="transmembrane region" description="Helical" evidence="16">
    <location>
        <begin position="294"/>
        <end position="318"/>
    </location>
</feature>
<evidence type="ECO:0000256" key="12">
    <source>
        <dbReference type="ARBA" id="ARBA00023136"/>
    </source>
</evidence>
<keyword evidence="9 16" id="KW-1133">Transmembrane helix</keyword>
<evidence type="ECO:0000256" key="16">
    <source>
        <dbReference type="SAM" id="Phobius"/>
    </source>
</evidence>
<keyword evidence="2" id="KW-0813">Transport</keyword>
<evidence type="ECO:0000256" key="4">
    <source>
        <dbReference type="ARBA" id="ARBA00022568"/>
    </source>
</evidence>
<organism evidence="18">
    <name type="scientific">Stegastes partitus</name>
    <name type="common">bicolor damselfish</name>
    <dbReference type="NCBI Taxonomy" id="144197"/>
    <lineage>
        <taxon>Eukaryota</taxon>
        <taxon>Metazoa</taxon>
        <taxon>Chordata</taxon>
        <taxon>Craniata</taxon>
        <taxon>Vertebrata</taxon>
        <taxon>Euteleostomi</taxon>
        <taxon>Actinopterygii</taxon>
        <taxon>Neopterygii</taxon>
        <taxon>Teleostei</taxon>
        <taxon>Neoteleostei</taxon>
        <taxon>Acanthomorphata</taxon>
        <taxon>Ovalentaria</taxon>
        <taxon>Pomacentridae</taxon>
        <taxon>Stegastes</taxon>
    </lineage>
</organism>
<dbReference type="SMART" id="SM00248">
    <property type="entry name" value="ANK"/>
    <property type="match status" value="4"/>
</dbReference>
<dbReference type="GO" id="GO:0098703">
    <property type="term" value="P:calcium ion import across plasma membrane"/>
    <property type="evidence" value="ECO:0007669"/>
    <property type="project" value="TreeGrafter"/>
</dbReference>
<dbReference type="PANTHER" id="PTHR10582:SF33">
    <property type="entry name" value="TRANSIENT RECEPTOR POTENTIAL CHANNEL PYREXIA"/>
    <property type="match status" value="1"/>
</dbReference>
<dbReference type="Gene3D" id="1.10.287.70">
    <property type="match status" value="1"/>
</dbReference>
<dbReference type="Pfam" id="PF12796">
    <property type="entry name" value="Ank_2"/>
    <property type="match status" value="2"/>
</dbReference>
<comment type="subcellular location">
    <subcellularLocation>
        <location evidence="1">Cell membrane</location>
        <topology evidence="1">Multi-pass membrane protein</topology>
    </subcellularLocation>
</comment>
<dbReference type="SUPFAM" id="SSF48403">
    <property type="entry name" value="Ankyrin repeat"/>
    <property type="match status" value="1"/>
</dbReference>
<keyword evidence="7" id="KW-0677">Repeat</keyword>
<feature type="repeat" description="ANK" evidence="15">
    <location>
        <begin position="198"/>
        <end position="230"/>
    </location>
</feature>
<evidence type="ECO:0000256" key="10">
    <source>
        <dbReference type="ARBA" id="ARBA00023043"/>
    </source>
</evidence>
<evidence type="ECO:0000256" key="2">
    <source>
        <dbReference type="ARBA" id="ARBA00022448"/>
    </source>
</evidence>
<dbReference type="InterPro" id="IPR005821">
    <property type="entry name" value="Ion_trans_dom"/>
</dbReference>
<feature type="transmembrane region" description="Helical" evidence="16">
    <location>
        <begin position="330"/>
        <end position="347"/>
    </location>
</feature>
<dbReference type="Ensembl" id="ENSSPAT00000007863.1">
    <property type="protein sequence ID" value="ENSSPAP00000007714.1"/>
    <property type="gene ID" value="ENSSPAG00000005865.1"/>
</dbReference>
<reference evidence="18" key="1">
    <citation type="submission" date="2023-09" db="UniProtKB">
        <authorList>
            <consortium name="Ensembl"/>
        </authorList>
    </citation>
    <scope>IDENTIFICATION</scope>
</reference>
<dbReference type="GO" id="GO:0005262">
    <property type="term" value="F:calcium channel activity"/>
    <property type="evidence" value="ECO:0007669"/>
    <property type="project" value="UniProtKB-KW"/>
</dbReference>
<keyword evidence="6 16" id="KW-0812">Transmembrane</keyword>
<protein>
    <submittedName>
        <fullName evidence="18">Si:ch73-193i2.2</fullName>
    </submittedName>
</protein>
<evidence type="ECO:0000256" key="7">
    <source>
        <dbReference type="ARBA" id="ARBA00022737"/>
    </source>
</evidence>
<accession>A0A3B4ZN94</accession>
<keyword evidence="5" id="KW-0107">Calcium channel</keyword>
<keyword evidence="12 16" id="KW-0472">Membrane</keyword>